<gene>
    <name evidence="2" type="ORF">L9F63_023016</name>
</gene>
<dbReference type="EMBL" id="JASPKZ010007782">
    <property type="protein sequence ID" value="KAJ9582638.1"/>
    <property type="molecule type" value="Genomic_DNA"/>
</dbReference>
<name>A0AAD7ZML9_DIPPU</name>
<feature type="non-terminal residue" evidence="2">
    <location>
        <position position="1"/>
    </location>
</feature>
<sequence length="89" mass="10146">LENQFFGYNKTEGAIWKTNSSTSWVLNLIGPFIFHLGIFSFGGTKNIIAAIASVTTNMLVKFYKFYNLFSIKHIFTKLYTVIKHGIFAN</sequence>
<protein>
    <submittedName>
        <fullName evidence="2">Uncharacterized protein</fullName>
    </submittedName>
</protein>
<evidence type="ECO:0000313" key="2">
    <source>
        <dbReference type="EMBL" id="KAJ9582638.1"/>
    </source>
</evidence>
<feature type="non-terminal residue" evidence="2">
    <location>
        <position position="89"/>
    </location>
</feature>
<evidence type="ECO:0000313" key="3">
    <source>
        <dbReference type="Proteomes" id="UP001233999"/>
    </source>
</evidence>
<reference evidence="2" key="1">
    <citation type="journal article" date="2023" name="IScience">
        <title>Live-bearing cockroach genome reveals convergent evolutionary mechanisms linked to viviparity in insects and beyond.</title>
        <authorList>
            <person name="Fouks B."/>
            <person name="Harrison M.C."/>
            <person name="Mikhailova A.A."/>
            <person name="Marchal E."/>
            <person name="English S."/>
            <person name="Carruthers M."/>
            <person name="Jennings E.C."/>
            <person name="Chiamaka E.L."/>
            <person name="Frigard R.A."/>
            <person name="Pippel M."/>
            <person name="Attardo G.M."/>
            <person name="Benoit J.B."/>
            <person name="Bornberg-Bauer E."/>
            <person name="Tobe S.S."/>
        </authorList>
    </citation>
    <scope>NUCLEOTIDE SEQUENCE</scope>
    <source>
        <strain evidence="2">Stay&amp;Tobe</strain>
    </source>
</reference>
<comment type="caution">
    <text evidence="2">The sequence shown here is derived from an EMBL/GenBank/DDBJ whole genome shotgun (WGS) entry which is preliminary data.</text>
</comment>
<proteinExistence type="predicted"/>
<keyword evidence="3" id="KW-1185">Reference proteome</keyword>
<organism evidence="2 3">
    <name type="scientific">Diploptera punctata</name>
    <name type="common">Pacific beetle cockroach</name>
    <dbReference type="NCBI Taxonomy" id="6984"/>
    <lineage>
        <taxon>Eukaryota</taxon>
        <taxon>Metazoa</taxon>
        <taxon>Ecdysozoa</taxon>
        <taxon>Arthropoda</taxon>
        <taxon>Hexapoda</taxon>
        <taxon>Insecta</taxon>
        <taxon>Pterygota</taxon>
        <taxon>Neoptera</taxon>
        <taxon>Polyneoptera</taxon>
        <taxon>Dictyoptera</taxon>
        <taxon>Blattodea</taxon>
        <taxon>Blaberoidea</taxon>
        <taxon>Blaberidae</taxon>
        <taxon>Diplopterinae</taxon>
        <taxon>Diploptera</taxon>
    </lineage>
</organism>
<reference evidence="2" key="2">
    <citation type="submission" date="2023-05" db="EMBL/GenBank/DDBJ databases">
        <authorList>
            <person name="Fouks B."/>
        </authorList>
    </citation>
    <scope>NUCLEOTIDE SEQUENCE</scope>
    <source>
        <strain evidence="2">Stay&amp;Tobe</strain>
        <tissue evidence="2">Testes</tissue>
    </source>
</reference>
<feature type="transmembrane region" description="Helical" evidence="1">
    <location>
        <begin position="24"/>
        <end position="41"/>
    </location>
</feature>
<dbReference type="AlphaFoldDB" id="A0AAD7ZML9"/>
<evidence type="ECO:0000256" key="1">
    <source>
        <dbReference type="SAM" id="Phobius"/>
    </source>
</evidence>
<keyword evidence="1" id="KW-0812">Transmembrane</keyword>
<feature type="transmembrane region" description="Helical" evidence="1">
    <location>
        <begin position="47"/>
        <end position="66"/>
    </location>
</feature>
<keyword evidence="1" id="KW-1133">Transmembrane helix</keyword>
<accession>A0AAD7ZML9</accession>
<keyword evidence="1" id="KW-0472">Membrane</keyword>
<dbReference type="Proteomes" id="UP001233999">
    <property type="component" value="Unassembled WGS sequence"/>
</dbReference>